<keyword evidence="2" id="KW-1185">Reference proteome</keyword>
<reference evidence="1" key="1">
    <citation type="submission" date="2021-06" db="EMBL/GenBank/DDBJ databases">
        <authorList>
            <person name="Kallberg Y."/>
            <person name="Tangrot J."/>
            <person name="Rosling A."/>
        </authorList>
    </citation>
    <scope>NUCLEOTIDE SEQUENCE</scope>
    <source>
        <strain evidence="1">AU212A</strain>
    </source>
</reference>
<accession>A0ACA9M5A6</accession>
<evidence type="ECO:0000313" key="1">
    <source>
        <dbReference type="EMBL" id="CAG8567026.1"/>
    </source>
</evidence>
<organism evidence="1 2">
    <name type="scientific">Scutellospora calospora</name>
    <dbReference type="NCBI Taxonomy" id="85575"/>
    <lineage>
        <taxon>Eukaryota</taxon>
        <taxon>Fungi</taxon>
        <taxon>Fungi incertae sedis</taxon>
        <taxon>Mucoromycota</taxon>
        <taxon>Glomeromycotina</taxon>
        <taxon>Glomeromycetes</taxon>
        <taxon>Diversisporales</taxon>
        <taxon>Gigasporaceae</taxon>
        <taxon>Scutellospora</taxon>
    </lineage>
</organism>
<protein>
    <submittedName>
        <fullName evidence="1">4831_t:CDS:1</fullName>
    </submittedName>
</protein>
<proteinExistence type="predicted"/>
<dbReference type="EMBL" id="CAJVPM010009771">
    <property type="protein sequence ID" value="CAG8567026.1"/>
    <property type="molecule type" value="Genomic_DNA"/>
</dbReference>
<evidence type="ECO:0000313" key="2">
    <source>
        <dbReference type="Proteomes" id="UP000789860"/>
    </source>
</evidence>
<comment type="caution">
    <text evidence="1">The sequence shown here is derived from an EMBL/GenBank/DDBJ whole genome shotgun (WGS) entry which is preliminary data.</text>
</comment>
<name>A0ACA9M5A6_9GLOM</name>
<gene>
    <name evidence="1" type="ORF">SCALOS_LOCUS5711</name>
</gene>
<sequence length="240" mass="29299">MDHTQHSNPLLFERPPFPPLINLDEFVKLKRDGTVPAMSSNSFMIYRKYYINNLKSQNVKVPTMTTFSPVIANSWRNESLHVKQYYERLADLIRVRFEEKFSIPGIRKKRDIQFESENTKLENEYKKIIYDLDTEVVFLKTSSMIKKENIKKKDKFEYGKQIFFNEFNDNNKYSLKEFEKNNNTIYYPDRFIPIEQDIERQNDYAIHYPEYSLNDIEYKKKLYWYHISNRYYFLKLNHHT</sequence>
<dbReference type="Proteomes" id="UP000789860">
    <property type="component" value="Unassembled WGS sequence"/>
</dbReference>